<evidence type="ECO:0000313" key="2">
    <source>
        <dbReference type="EMBL" id="KAJ8420194.1"/>
    </source>
</evidence>
<comment type="caution">
    <text evidence="2">The sequence shown here is derived from an EMBL/GenBank/DDBJ whole genome shotgun (WGS) entry which is preliminary data.</text>
</comment>
<dbReference type="PANTHER" id="PTHR33710:SF86">
    <property type="entry name" value="VIRAL MOVEMENT PROTEIN"/>
    <property type="match status" value="1"/>
</dbReference>
<dbReference type="EMBL" id="JAKOGI010003739">
    <property type="protein sequence ID" value="KAJ8420194.1"/>
    <property type="molecule type" value="Genomic_DNA"/>
</dbReference>
<dbReference type="PANTHER" id="PTHR33710">
    <property type="entry name" value="BNAC02G09200D PROTEIN"/>
    <property type="match status" value="1"/>
</dbReference>
<accession>A0A9Q1GIR5</accession>
<gene>
    <name evidence="2" type="ORF">Cgig2_023774</name>
</gene>
<dbReference type="AlphaFoldDB" id="A0A9Q1GIR5"/>
<name>A0A9Q1GIR5_9CARY</name>
<reference evidence="2" key="1">
    <citation type="submission" date="2022-04" db="EMBL/GenBank/DDBJ databases">
        <title>Carnegiea gigantea Genome sequencing and assembly v2.</title>
        <authorList>
            <person name="Copetti D."/>
            <person name="Sanderson M.J."/>
            <person name="Burquez A."/>
            <person name="Wojciechowski M.F."/>
        </authorList>
    </citation>
    <scope>NUCLEOTIDE SEQUENCE</scope>
    <source>
        <strain evidence="2">SGP5-SGP5p</strain>
        <tissue evidence="2">Aerial part</tissue>
    </source>
</reference>
<keyword evidence="3" id="KW-1185">Reference proteome</keyword>
<protein>
    <recommendedName>
        <fullName evidence="4">DUF4283 domain-containing protein</fullName>
    </recommendedName>
</protein>
<sequence>MASGLEEEWKCLKLTEEEEEIIVCDEEDPSEKAEQVALCLLGKLNTTNYFNLIAMKAVEFTSTRLWVKAYDVPTLRQTPSFAKLLGNKVGTFVGCEDTTIYGIDKSINFKVDIDIMKPLKRGVRIQVENKPIWNWFEYVKLPDFCYAYGKLGHVYKGWNGQGGEGSVEKRLDRFCANTKWLSLFPDATVTHINYDLPDHLPIRLKSKPTRQRKAVTKVFHFEDMWASKPSCLETIKHAWSHCTEKDVCSKDLARRNRDTFGNVGVEIMRLEQKLRDNHDTVDRKHILAAISEWRRKEESGRWHVEFIRNIFLPCDAEVILDLPLSDSWPGDKLIWHFTQTGEFFVRSAYHMLINQQSLGASTSTDQSKKEDSKIDNRFWDIRVRTMVDCFKAAMENINLDELGEFLAVLWECWNARNCFIFQTPSKSLAILGARAISFVRGYRASHACETEGKVASPALWKPPESGWFKLNFAGGKNGESGRLSAADPEAKTEEDSGQ</sequence>
<evidence type="ECO:0008006" key="4">
    <source>
        <dbReference type="Google" id="ProtNLM"/>
    </source>
</evidence>
<feature type="region of interest" description="Disordered" evidence="1">
    <location>
        <begin position="478"/>
        <end position="498"/>
    </location>
</feature>
<feature type="compositionally biased region" description="Basic and acidic residues" evidence="1">
    <location>
        <begin position="488"/>
        <end position="498"/>
    </location>
</feature>
<evidence type="ECO:0000256" key="1">
    <source>
        <dbReference type="SAM" id="MobiDB-lite"/>
    </source>
</evidence>
<dbReference type="Proteomes" id="UP001153076">
    <property type="component" value="Unassembled WGS sequence"/>
</dbReference>
<proteinExistence type="predicted"/>
<organism evidence="2 3">
    <name type="scientific">Carnegiea gigantea</name>
    <dbReference type="NCBI Taxonomy" id="171969"/>
    <lineage>
        <taxon>Eukaryota</taxon>
        <taxon>Viridiplantae</taxon>
        <taxon>Streptophyta</taxon>
        <taxon>Embryophyta</taxon>
        <taxon>Tracheophyta</taxon>
        <taxon>Spermatophyta</taxon>
        <taxon>Magnoliopsida</taxon>
        <taxon>eudicotyledons</taxon>
        <taxon>Gunneridae</taxon>
        <taxon>Pentapetalae</taxon>
        <taxon>Caryophyllales</taxon>
        <taxon>Cactineae</taxon>
        <taxon>Cactaceae</taxon>
        <taxon>Cactoideae</taxon>
        <taxon>Echinocereeae</taxon>
        <taxon>Carnegiea</taxon>
    </lineage>
</organism>
<evidence type="ECO:0000313" key="3">
    <source>
        <dbReference type="Proteomes" id="UP001153076"/>
    </source>
</evidence>